<keyword evidence="1" id="KW-1133">Transmembrane helix</keyword>
<dbReference type="InterPro" id="IPR025424">
    <property type="entry name" value="YrhK_domain"/>
</dbReference>
<evidence type="ECO:0000259" key="2">
    <source>
        <dbReference type="Pfam" id="PF14145"/>
    </source>
</evidence>
<protein>
    <submittedName>
        <fullName evidence="3">YrhK family protein</fullName>
    </submittedName>
</protein>
<dbReference type="Pfam" id="PF14145">
    <property type="entry name" value="YrhK"/>
    <property type="match status" value="1"/>
</dbReference>
<dbReference type="EMBL" id="CP095074">
    <property type="protein sequence ID" value="UOQ95423.1"/>
    <property type="molecule type" value="Genomic_DNA"/>
</dbReference>
<feature type="transmembrane region" description="Helical" evidence="1">
    <location>
        <begin position="39"/>
        <end position="59"/>
    </location>
</feature>
<feature type="domain" description="YrhK" evidence="2">
    <location>
        <begin position="35"/>
        <end position="88"/>
    </location>
</feature>
<accession>A0ABY4H4R9</accession>
<keyword evidence="4" id="KW-1185">Reference proteome</keyword>
<organism evidence="3 4">
    <name type="scientific">Halobacillus shinanisalinarum</name>
    <dbReference type="NCBI Taxonomy" id="2932258"/>
    <lineage>
        <taxon>Bacteria</taxon>
        <taxon>Bacillati</taxon>
        <taxon>Bacillota</taxon>
        <taxon>Bacilli</taxon>
        <taxon>Bacillales</taxon>
        <taxon>Bacillaceae</taxon>
        <taxon>Halobacillus</taxon>
    </lineage>
</organism>
<gene>
    <name evidence="3" type="ORF">MUO14_11095</name>
</gene>
<dbReference type="Proteomes" id="UP000831880">
    <property type="component" value="Chromosome"/>
</dbReference>
<evidence type="ECO:0000313" key="3">
    <source>
        <dbReference type="EMBL" id="UOQ95423.1"/>
    </source>
</evidence>
<feature type="transmembrane region" description="Helical" evidence="1">
    <location>
        <begin position="65"/>
        <end position="83"/>
    </location>
</feature>
<proteinExistence type="predicted"/>
<name>A0ABY4H4R9_9BACI</name>
<sequence>MPTRKEQTANAQTNSKQDYVDIKMGDHDLFVKKGYDMMYTINDFLLGMWFLIGSVFFYFESLKEWGVTLFVLGSVQMLIRPTIRLFHRFQLRKHYENEYDRKQ</sequence>
<dbReference type="RefSeq" id="WP_244755276.1">
    <property type="nucleotide sequence ID" value="NZ_CP095074.1"/>
</dbReference>
<keyword evidence="1" id="KW-0472">Membrane</keyword>
<reference evidence="3 4" key="1">
    <citation type="submission" date="2022-04" db="EMBL/GenBank/DDBJ databases">
        <title>Halobacillus sp. isolated from saltern.</title>
        <authorList>
            <person name="Won M."/>
            <person name="Lee C.-M."/>
            <person name="Woen H.-Y."/>
            <person name="Kwon S.-W."/>
        </authorList>
    </citation>
    <scope>NUCLEOTIDE SEQUENCE [LARGE SCALE GENOMIC DNA]</scope>
    <source>
        <strain evidence="3 4">SSTM10-2</strain>
    </source>
</reference>
<evidence type="ECO:0000313" key="4">
    <source>
        <dbReference type="Proteomes" id="UP000831880"/>
    </source>
</evidence>
<keyword evidence="1" id="KW-0812">Transmembrane</keyword>
<evidence type="ECO:0000256" key="1">
    <source>
        <dbReference type="SAM" id="Phobius"/>
    </source>
</evidence>